<dbReference type="InterPro" id="IPR017476">
    <property type="entry name" value="UDP-Glc/GDP-Man"/>
</dbReference>
<dbReference type="Pfam" id="PF03720">
    <property type="entry name" value="UDPG_MGDP_dh_C"/>
    <property type="match status" value="1"/>
</dbReference>
<dbReference type="InterPro" id="IPR008927">
    <property type="entry name" value="6-PGluconate_DH-like_C_sf"/>
</dbReference>
<accession>A0A2W6NLD9</accession>
<keyword evidence="2" id="KW-0520">NAD</keyword>
<dbReference type="EMBL" id="QKWW01000017">
    <property type="protein sequence ID" value="PZT56624.1"/>
    <property type="molecule type" value="Genomic_DNA"/>
</dbReference>
<comment type="caution">
    <text evidence="5">The sequence shown here is derived from an EMBL/GenBank/DDBJ whole genome shotgun (WGS) entry which is preliminary data.</text>
</comment>
<reference evidence="5 6" key="1">
    <citation type="submission" date="2018-06" db="EMBL/GenBank/DDBJ databases">
        <title>Isolation of heavy metals resistant Paenibacillus silvae NC2 from Gold-Copper mine in ZiJin, China.</title>
        <authorList>
            <person name="Xu J."/>
            <person name="Mazhar H.S."/>
            <person name="Rensing C."/>
        </authorList>
    </citation>
    <scope>NUCLEOTIDE SEQUENCE [LARGE SCALE GENOMIC DNA]</scope>
    <source>
        <strain evidence="5 6">NC2</strain>
    </source>
</reference>
<dbReference type="SUPFAM" id="SSF51735">
    <property type="entry name" value="NAD(P)-binding Rossmann-fold domains"/>
    <property type="match status" value="1"/>
</dbReference>
<evidence type="ECO:0000256" key="3">
    <source>
        <dbReference type="PIRNR" id="PIRNR000124"/>
    </source>
</evidence>
<organism evidence="5 6">
    <name type="scientific">Paenibacillus silvae</name>
    <dbReference type="NCBI Taxonomy" id="1325358"/>
    <lineage>
        <taxon>Bacteria</taxon>
        <taxon>Bacillati</taxon>
        <taxon>Bacillota</taxon>
        <taxon>Bacilli</taxon>
        <taxon>Bacillales</taxon>
        <taxon>Paenibacillaceae</taxon>
        <taxon>Paenibacillus</taxon>
    </lineage>
</organism>
<dbReference type="Pfam" id="PF03721">
    <property type="entry name" value="UDPG_MGDP_dh_N"/>
    <property type="match status" value="1"/>
</dbReference>
<comment type="similarity">
    <text evidence="3">Belongs to the UDP-glucose/GDP-mannose dehydrogenase family.</text>
</comment>
<dbReference type="GO" id="GO:0000271">
    <property type="term" value="P:polysaccharide biosynthetic process"/>
    <property type="evidence" value="ECO:0007669"/>
    <property type="project" value="InterPro"/>
</dbReference>
<dbReference type="InterPro" id="IPR014027">
    <property type="entry name" value="UDP-Glc/GDP-Man_DH_C"/>
</dbReference>
<dbReference type="SMART" id="SM00984">
    <property type="entry name" value="UDPG_MGDP_dh_C"/>
    <property type="match status" value="1"/>
</dbReference>
<evidence type="ECO:0000259" key="4">
    <source>
        <dbReference type="SMART" id="SM00984"/>
    </source>
</evidence>
<dbReference type="AlphaFoldDB" id="A0A2W6NLD9"/>
<proteinExistence type="inferred from homology"/>
<protein>
    <submittedName>
        <fullName evidence="5">UDP-N-acetyl-D-glucosamine dehydrogenase</fullName>
    </submittedName>
</protein>
<dbReference type="SUPFAM" id="SSF52413">
    <property type="entry name" value="UDP-glucose/GDP-mannose dehydrogenase C-terminal domain"/>
    <property type="match status" value="1"/>
</dbReference>
<dbReference type="InterPro" id="IPR028359">
    <property type="entry name" value="UDP_ManNAc/GlcNAc_DH"/>
</dbReference>
<dbReference type="PIRSF" id="PIRSF000124">
    <property type="entry name" value="UDPglc_GDPman_dh"/>
    <property type="match status" value="1"/>
</dbReference>
<dbReference type="RefSeq" id="WP_111269397.1">
    <property type="nucleotide sequence ID" value="NZ_QKWW01000017.1"/>
</dbReference>
<dbReference type="InterPro" id="IPR036291">
    <property type="entry name" value="NAD(P)-bd_dom_sf"/>
</dbReference>
<dbReference type="PIRSF" id="PIRSF500136">
    <property type="entry name" value="UDP_ManNAc_DH"/>
    <property type="match status" value="1"/>
</dbReference>
<dbReference type="NCBIfam" id="TIGR03026">
    <property type="entry name" value="NDP-sugDHase"/>
    <property type="match status" value="1"/>
</dbReference>
<dbReference type="PANTHER" id="PTHR43491:SF1">
    <property type="entry name" value="UDP-N-ACETYL-D-MANNOSAMINE DEHYDROGENASE"/>
    <property type="match status" value="1"/>
</dbReference>
<sequence>MSVENKILNLKANVAVIGLGYVGLPLALNLAEAGYTVTGIDLSVSKVNLLNRGESYISDISNEALRKVNHTGRFMASSEFSLIQYADVIIACVPTPLNDYTDPDLSSIYAVVDYLQTYMKKGSLVILESTTYPGCTEEIIQARLEATGLQVGKDFYLCFSPERIDPSNRDFTLNNTPKIVGGVTLKCSNMASELYKKICKDVITVSSPKVAEFTKLLENTFRSVNIAFINEIAMMSEKMGIDVWEVIQAASTKPFGFMPFYPGPGIGGHCIPLDPMYLSWKAKYYKFFSRFIELSNSINSGMPDYVVSKLHQLLNQKSLHINKSKILVLGVAYKPEVNDDRESPALELIKLLIEEGAHVNFYDPYVEYIELENGRTLFSVDYDVNTFKQYECCILMTAHKAFRYEELKDLHVPIFDTRNAFSSFDDSHIYKLGAGLLHAGKDQEQEEMLQKITVAQG</sequence>
<dbReference type="InterPro" id="IPR036220">
    <property type="entry name" value="UDP-Glc/GDP-Man_DH_C_sf"/>
</dbReference>
<dbReference type="GO" id="GO:0016628">
    <property type="term" value="F:oxidoreductase activity, acting on the CH-CH group of donors, NAD or NADP as acceptor"/>
    <property type="evidence" value="ECO:0007669"/>
    <property type="project" value="InterPro"/>
</dbReference>
<evidence type="ECO:0000256" key="1">
    <source>
        <dbReference type="ARBA" id="ARBA00023002"/>
    </source>
</evidence>
<evidence type="ECO:0000313" key="6">
    <source>
        <dbReference type="Proteomes" id="UP000249204"/>
    </source>
</evidence>
<dbReference type="InterPro" id="IPR014026">
    <property type="entry name" value="UDP-Glc/GDP-Man_DH_dimer"/>
</dbReference>
<gene>
    <name evidence="5" type="ORF">DN757_06175</name>
</gene>
<evidence type="ECO:0000256" key="2">
    <source>
        <dbReference type="ARBA" id="ARBA00023027"/>
    </source>
</evidence>
<dbReference type="GO" id="GO:0051287">
    <property type="term" value="F:NAD binding"/>
    <property type="evidence" value="ECO:0007669"/>
    <property type="project" value="InterPro"/>
</dbReference>
<dbReference type="Proteomes" id="UP000249204">
    <property type="component" value="Unassembled WGS sequence"/>
</dbReference>
<dbReference type="GO" id="GO:0016616">
    <property type="term" value="F:oxidoreductase activity, acting on the CH-OH group of donors, NAD or NADP as acceptor"/>
    <property type="evidence" value="ECO:0007669"/>
    <property type="project" value="InterPro"/>
</dbReference>
<name>A0A2W6NLD9_9BACL</name>
<feature type="domain" description="UDP-glucose/GDP-mannose dehydrogenase C-terminal" evidence="4">
    <location>
        <begin position="327"/>
        <end position="423"/>
    </location>
</feature>
<evidence type="ECO:0000313" key="5">
    <source>
        <dbReference type="EMBL" id="PZT56624.1"/>
    </source>
</evidence>
<dbReference type="InterPro" id="IPR001732">
    <property type="entry name" value="UDP-Glc/GDP-Man_DH_N"/>
</dbReference>
<dbReference type="Pfam" id="PF00984">
    <property type="entry name" value="UDPG_MGDP_dh"/>
    <property type="match status" value="1"/>
</dbReference>
<keyword evidence="1" id="KW-0560">Oxidoreductase</keyword>
<dbReference type="PANTHER" id="PTHR43491">
    <property type="entry name" value="UDP-N-ACETYL-D-MANNOSAMINE DEHYDROGENASE"/>
    <property type="match status" value="1"/>
</dbReference>
<dbReference type="Gene3D" id="3.40.50.720">
    <property type="entry name" value="NAD(P)-binding Rossmann-like Domain"/>
    <property type="match status" value="2"/>
</dbReference>
<dbReference type="SUPFAM" id="SSF48179">
    <property type="entry name" value="6-phosphogluconate dehydrogenase C-terminal domain-like"/>
    <property type="match status" value="1"/>
</dbReference>